<evidence type="ECO:0000313" key="3">
    <source>
        <dbReference type="Proteomes" id="UP000234503"/>
    </source>
</evidence>
<name>A0A2N5DY80_9GAMM</name>
<dbReference type="RefSeq" id="WP_101825982.1">
    <property type="nucleotide sequence ID" value="NZ_PJZH01000018.1"/>
</dbReference>
<reference evidence="2 3" key="1">
    <citation type="submission" date="2017-12" db="EMBL/GenBank/DDBJ databases">
        <title>Characterization of six clinical isolates of Enterochimera gen. nov., a novel genus of the Yersiniaciae family and the three species Enterochimera arupensis sp. nov., Enterochimera coloradensis sp. nov, and Enterochimera californica sp. nov.</title>
        <authorList>
            <person name="Rossi A."/>
            <person name="Fisher M."/>
        </authorList>
    </citation>
    <scope>NUCLEOTIDE SEQUENCE [LARGE SCALE GENOMIC DNA]</scope>
    <source>
        <strain evidence="3">2016-Iso4</strain>
    </source>
</reference>
<dbReference type="SUPFAM" id="SSF48452">
    <property type="entry name" value="TPR-like"/>
    <property type="match status" value="1"/>
</dbReference>
<dbReference type="OrthoDB" id="6710670at2"/>
<dbReference type="Proteomes" id="UP000234503">
    <property type="component" value="Unassembled WGS sequence"/>
</dbReference>
<dbReference type="AlphaFoldDB" id="A0A2N5DY80"/>
<keyword evidence="1" id="KW-0732">Signal</keyword>
<dbReference type="Gene3D" id="1.25.40.10">
    <property type="entry name" value="Tetratricopeptide repeat domain"/>
    <property type="match status" value="1"/>
</dbReference>
<evidence type="ECO:0000256" key="1">
    <source>
        <dbReference type="SAM" id="SignalP"/>
    </source>
</evidence>
<protein>
    <submittedName>
        <fullName evidence="2">Tetratricopeptide repeat protein</fullName>
    </submittedName>
</protein>
<feature type="signal peptide" evidence="1">
    <location>
        <begin position="1"/>
        <end position="26"/>
    </location>
</feature>
<sequence>MKGLPRGVAAGAVLLTGLLTALNAAAKIDEPDIDADCRKVGQYAAEGQSAYQRGDYANAREIFRDQVAWSEFCRQPESATVTAYNNIALTYLRQGMWLKARAWLLLAPEEEKSRYNLSLMQPQLDALPPPRSPAGEYWQYAGYGAWNTLVVKPQGDRYAITYSGLYMGAMALYYGPNIGEFSTVTAIRDQHAVYHQPADPEFGSACDVSMAFSDQDVALTTNGDCGFGHNVRAQGLYWRVTP</sequence>
<proteinExistence type="predicted"/>
<dbReference type="InterPro" id="IPR011990">
    <property type="entry name" value="TPR-like_helical_dom_sf"/>
</dbReference>
<gene>
    <name evidence="2" type="ORF">CYR32_15415</name>
</gene>
<organism evidence="2 3">
    <name type="scientific">Chimaeribacter coloradensis</name>
    <dbReference type="NCBI Taxonomy" id="2060068"/>
    <lineage>
        <taxon>Bacteria</taxon>
        <taxon>Pseudomonadati</taxon>
        <taxon>Pseudomonadota</taxon>
        <taxon>Gammaproteobacteria</taxon>
        <taxon>Enterobacterales</taxon>
        <taxon>Yersiniaceae</taxon>
        <taxon>Chimaeribacter</taxon>
    </lineage>
</organism>
<accession>A0A2N5DY80</accession>
<comment type="caution">
    <text evidence="2">The sequence shown here is derived from an EMBL/GenBank/DDBJ whole genome shotgun (WGS) entry which is preliminary data.</text>
</comment>
<feature type="chain" id="PRO_5014885305" evidence="1">
    <location>
        <begin position="27"/>
        <end position="242"/>
    </location>
</feature>
<evidence type="ECO:0000313" key="2">
    <source>
        <dbReference type="EMBL" id="PLR32459.1"/>
    </source>
</evidence>
<dbReference type="EMBL" id="PJZH01000018">
    <property type="protein sequence ID" value="PLR32459.1"/>
    <property type="molecule type" value="Genomic_DNA"/>
</dbReference>
<keyword evidence="3" id="KW-1185">Reference proteome</keyword>